<evidence type="ECO:0000313" key="3">
    <source>
        <dbReference type="Proteomes" id="UP001597049"/>
    </source>
</evidence>
<protein>
    <recommendedName>
        <fullName evidence="4">Lipoprotein</fullName>
    </recommendedName>
</protein>
<comment type="caution">
    <text evidence="2">The sequence shown here is derived from an EMBL/GenBank/DDBJ whole genome shotgun (WGS) entry which is preliminary data.</text>
</comment>
<dbReference type="Proteomes" id="UP001597049">
    <property type="component" value="Unassembled WGS sequence"/>
</dbReference>
<name>A0ABW3GM29_9FLAO</name>
<evidence type="ECO:0000313" key="2">
    <source>
        <dbReference type="EMBL" id="MFD0931458.1"/>
    </source>
</evidence>
<feature type="transmembrane region" description="Helical" evidence="1">
    <location>
        <begin position="20"/>
        <end position="43"/>
    </location>
</feature>
<evidence type="ECO:0008006" key="4">
    <source>
        <dbReference type="Google" id="ProtNLM"/>
    </source>
</evidence>
<organism evidence="2 3">
    <name type="scientific">Psychroflexus salinarum</name>
    <dbReference type="NCBI Taxonomy" id="546024"/>
    <lineage>
        <taxon>Bacteria</taxon>
        <taxon>Pseudomonadati</taxon>
        <taxon>Bacteroidota</taxon>
        <taxon>Flavobacteriia</taxon>
        <taxon>Flavobacteriales</taxon>
        <taxon>Flavobacteriaceae</taxon>
        <taxon>Psychroflexus</taxon>
    </lineage>
</organism>
<keyword evidence="1" id="KW-0812">Transmembrane</keyword>
<proteinExistence type="predicted"/>
<reference evidence="3" key="1">
    <citation type="journal article" date="2019" name="Int. J. Syst. Evol. Microbiol.">
        <title>The Global Catalogue of Microorganisms (GCM) 10K type strain sequencing project: providing services to taxonomists for standard genome sequencing and annotation.</title>
        <authorList>
            <consortium name="The Broad Institute Genomics Platform"/>
            <consortium name="The Broad Institute Genome Sequencing Center for Infectious Disease"/>
            <person name="Wu L."/>
            <person name="Ma J."/>
        </authorList>
    </citation>
    <scope>NUCLEOTIDE SEQUENCE [LARGE SCALE GENOMIC DNA]</scope>
    <source>
        <strain evidence="3">CCUG 56752</strain>
    </source>
</reference>
<sequence>MNINPKAKTPKQLKSNLTKFKVLSILIIASSSTLLGVCIYGILMKEETSTFMTLIVIAISCGAILPLQLINIKRIRSELKARNEAELN</sequence>
<keyword evidence="3" id="KW-1185">Reference proteome</keyword>
<dbReference type="EMBL" id="JBHTIV010000005">
    <property type="protein sequence ID" value="MFD0931458.1"/>
    <property type="molecule type" value="Genomic_DNA"/>
</dbReference>
<feature type="transmembrane region" description="Helical" evidence="1">
    <location>
        <begin position="49"/>
        <end position="70"/>
    </location>
</feature>
<keyword evidence="1" id="KW-1133">Transmembrane helix</keyword>
<dbReference type="RefSeq" id="WP_379656793.1">
    <property type="nucleotide sequence ID" value="NZ_JBHTIV010000005.1"/>
</dbReference>
<evidence type="ECO:0000256" key="1">
    <source>
        <dbReference type="SAM" id="Phobius"/>
    </source>
</evidence>
<accession>A0ABW3GM29</accession>
<keyword evidence="1" id="KW-0472">Membrane</keyword>
<gene>
    <name evidence="2" type="ORF">ACFQ0R_02485</name>
</gene>